<sequence>MDTPLNYCQKWSLPCPSKVISSASESDFPIGSGNRLYLKDTQGYKSLVTMCVHQPSS</sequence>
<dbReference type="EMBL" id="FQNC01000016">
    <property type="protein sequence ID" value="SGY18975.1"/>
    <property type="molecule type" value="Genomic_DNA"/>
</dbReference>
<name>A0A2X0LXV1_9BASI</name>
<dbReference type="Proteomes" id="UP000249464">
    <property type="component" value="Unassembled WGS sequence"/>
</dbReference>
<keyword evidence="2" id="KW-1185">Reference proteome</keyword>
<dbReference type="AlphaFoldDB" id="A0A2X0LXV1"/>
<protein>
    <submittedName>
        <fullName evidence="1">BQ5605_C014g07524 protein</fullName>
    </submittedName>
</protein>
<proteinExistence type="predicted"/>
<reference evidence="1 2" key="1">
    <citation type="submission" date="2016-11" db="EMBL/GenBank/DDBJ databases">
        <authorList>
            <person name="Jaros S."/>
            <person name="Januszkiewicz K."/>
            <person name="Wedrychowicz H."/>
        </authorList>
    </citation>
    <scope>NUCLEOTIDE SEQUENCE [LARGE SCALE GENOMIC DNA]</scope>
</reference>
<evidence type="ECO:0000313" key="2">
    <source>
        <dbReference type="Proteomes" id="UP000249464"/>
    </source>
</evidence>
<accession>A0A2X0LXV1</accession>
<gene>
    <name evidence="1" type="primary">BQ5605_C014g07524</name>
    <name evidence="1" type="ORF">BQ5605_C014G07524</name>
</gene>
<organism evidence="1 2">
    <name type="scientific">Microbotryum silenes-dioicae</name>
    <dbReference type="NCBI Taxonomy" id="796604"/>
    <lineage>
        <taxon>Eukaryota</taxon>
        <taxon>Fungi</taxon>
        <taxon>Dikarya</taxon>
        <taxon>Basidiomycota</taxon>
        <taxon>Pucciniomycotina</taxon>
        <taxon>Microbotryomycetes</taxon>
        <taxon>Microbotryales</taxon>
        <taxon>Microbotryaceae</taxon>
        <taxon>Microbotryum</taxon>
    </lineage>
</organism>
<evidence type="ECO:0000313" key="1">
    <source>
        <dbReference type="EMBL" id="SGY18975.1"/>
    </source>
</evidence>